<organism evidence="1 2">
    <name type="scientific">Yasminevirus sp. GU-2018</name>
    <dbReference type="NCBI Taxonomy" id="2420051"/>
    <lineage>
        <taxon>Viruses</taxon>
        <taxon>Varidnaviria</taxon>
        <taxon>Bamfordvirae</taxon>
        <taxon>Nucleocytoviricota</taxon>
        <taxon>Megaviricetes</taxon>
        <taxon>Imitervirales</taxon>
        <taxon>Mimiviridae</taxon>
        <taxon>Klosneuvirinae</taxon>
        <taxon>Yasminevirus</taxon>
        <taxon>Yasminevirus saudimassiliense</taxon>
    </lineage>
</organism>
<evidence type="ECO:0000313" key="2">
    <source>
        <dbReference type="Proteomes" id="UP000594342"/>
    </source>
</evidence>
<name>A0A5K0U970_9VIRU</name>
<reference evidence="1 2" key="1">
    <citation type="submission" date="2018-10" db="EMBL/GenBank/DDBJ databases">
        <authorList>
            <consortium name="IHU Genomes"/>
        </authorList>
    </citation>
    <scope>NUCLEOTIDE SEQUENCE [LARGE SCALE GENOMIC DNA]</scope>
    <source>
        <strain evidence="1 2">A1</strain>
    </source>
</reference>
<comment type="caution">
    <text evidence="1">The sequence shown here is derived from an EMBL/GenBank/DDBJ whole genome shotgun (WGS) entry which is preliminary data.</text>
</comment>
<keyword evidence="2" id="KW-1185">Reference proteome</keyword>
<dbReference type="EMBL" id="UPSH01000001">
    <property type="protein sequence ID" value="VBB18024.1"/>
    <property type="molecule type" value="Genomic_DNA"/>
</dbReference>
<proteinExistence type="predicted"/>
<accession>A0A5K0U970</accession>
<gene>
    <name evidence="1" type="ORF">YASMINEVIRUS_487</name>
</gene>
<dbReference type="Proteomes" id="UP000594342">
    <property type="component" value="Unassembled WGS sequence"/>
</dbReference>
<protein>
    <submittedName>
        <fullName evidence="1">Uncharacterized protein</fullName>
    </submittedName>
</protein>
<sequence>MSSFKADDRSENKSDAPSIVSEVFSYVVVKVPNAVNLTKHDRHQTRIRFQTVLEDSYVIGEVELLFVIDPIFSSSPIEEGTNDEEMCKLLDTVDSLVSLSDTNSVACFRCNSSKYRTLEGAICHAMFGGVVVGKTYQLITNQKNNVVVKYVEFHVED</sequence>
<evidence type="ECO:0000313" key="1">
    <source>
        <dbReference type="EMBL" id="VBB18024.1"/>
    </source>
</evidence>